<feature type="coiled-coil region" evidence="7">
    <location>
        <begin position="193"/>
        <end position="250"/>
    </location>
</feature>
<dbReference type="InterPro" id="IPR012590">
    <property type="entry name" value="POPLD_dom"/>
</dbReference>
<comment type="caution">
    <text evidence="13">The sequence shown here is derived from an EMBL/GenBank/DDBJ whole genome shotgun (WGS) entry which is preliminary data.</text>
</comment>
<reference evidence="13" key="1">
    <citation type="submission" date="2020-05" db="EMBL/GenBank/DDBJ databases">
        <title>Phylogenomic resolution of chytrid fungi.</title>
        <authorList>
            <person name="Stajich J.E."/>
            <person name="Amses K."/>
            <person name="Simmons R."/>
            <person name="Seto K."/>
            <person name="Myers J."/>
            <person name="Bonds A."/>
            <person name="Quandt C.A."/>
            <person name="Barry K."/>
            <person name="Liu P."/>
            <person name="Grigoriev I."/>
            <person name="Longcore J.E."/>
            <person name="James T.Y."/>
        </authorList>
    </citation>
    <scope>NUCLEOTIDE SEQUENCE</scope>
    <source>
        <strain evidence="13">JEL0513</strain>
    </source>
</reference>
<dbReference type="Pfam" id="PF06978">
    <property type="entry name" value="POP1_N"/>
    <property type="match status" value="2"/>
</dbReference>
<evidence type="ECO:0000259" key="11">
    <source>
        <dbReference type="Pfam" id="PF14738"/>
    </source>
</evidence>
<proteinExistence type="inferred from homology"/>
<keyword evidence="13" id="KW-0969">Cilium</keyword>
<keyword evidence="3" id="KW-0206">Cytoskeleton</keyword>
<dbReference type="InterPro" id="IPR009723">
    <property type="entry name" value="Pop1_N"/>
</dbReference>
<evidence type="ECO:0000256" key="2">
    <source>
        <dbReference type="ARBA" id="ARBA00022490"/>
    </source>
</evidence>
<protein>
    <recommendedName>
        <fullName evidence="6">Cilia- and flagella-associated protein 91</fullName>
    </recommendedName>
</protein>
<dbReference type="Proteomes" id="UP001211907">
    <property type="component" value="Unassembled WGS sequence"/>
</dbReference>
<dbReference type="InterPro" id="IPR032840">
    <property type="entry name" value="CFAP91_dom"/>
</dbReference>
<dbReference type="PANTHER" id="PTHR22455:SF10">
    <property type="entry name" value="CILIA- AND FLAGELLA-ASSOCIATED PROTEIN 91"/>
    <property type="match status" value="1"/>
</dbReference>
<evidence type="ECO:0000313" key="13">
    <source>
        <dbReference type="EMBL" id="KAJ3128754.1"/>
    </source>
</evidence>
<accession>A0AAD5T5G1</accession>
<feature type="domain" description="Pop1 N-terminal" evidence="9">
    <location>
        <begin position="785"/>
        <end position="859"/>
    </location>
</feature>
<dbReference type="PANTHER" id="PTHR22455">
    <property type="entry name" value="CILIA- AND FLAGELLA-ASSOCIATED PROTEIN 91"/>
    <property type="match status" value="1"/>
</dbReference>
<keyword evidence="2" id="KW-0963">Cytoplasm</keyword>
<evidence type="ECO:0000256" key="8">
    <source>
        <dbReference type="SAM" id="MobiDB-lite"/>
    </source>
</evidence>
<evidence type="ECO:0000256" key="4">
    <source>
        <dbReference type="ARBA" id="ARBA00023273"/>
    </source>
</evidence>
<keyword evidence="14" id="KW-1185">Reference proteome</keyword>
<dbReference type="GO" id="GO:0005930">
    <property type="term" value="C:axoneme"/>
    <property type="evidence" value="ECO:0007669"/>
    <property type="project" value="UniProtKB-SubCell"/>
</dbReference>
<evidence type="ECO:0000256" key="6">
    <source>
        <dbReference type="ARBA" id="ARBA00029555"/>
    </source>
</evidence>
<dbReference type="Pfam" id="PF14738">
    <property type="entry name" value="CFAP91"/>
    <property type="match status" value="1"/>
</dbReference>
<keyword evidence="4" id="KW-0966">Cell projection</keyword>
<evidence type="ECO:0000256" key="1">
    <source>
        <dbReference type="ARBA" id="ARBA00004430"/>
    </source>
</evidence>
<dbReference type="InterPro" id="IPR055079">
    <property type="entry name" value="POP1_C"/>
</dbReference>
<feature type="region of interest" description="Disordered" evidence="8">
    <location>
        <begin position="729"/>
        <end position="758"/>
    </location>
</feature>
<evidence type="ECO:0000259" key="9">
    <source>
        <dbReference type="Pfam" id="PF06978"/>
    </source>
</evidence>
<dbReference type="InterPro" id="IPR026720">
    <property type="entry name" value="CFAP91"/>
</dbReference>
<evidence type="ECO:0000256" key="5">
    <source>
        <dbReference type="ARBA" id="ARBA00029468"/>
    </source>
</evidence>
<feature type="domain" description="POP1 C-terminal" evidence="12">
    <location>
        <begin position="1431"/>
        <end position="1575"/>
    </location>
</feature>
<feature type="domain" description="Pop1 N-terminal" evidence="9">
    <location>
        <begin position="869"/>
        <end position="935"/>
    </location>
</feature>
<comment type="subcellular location">
    <subcellularLocation>
        <location evidence="1">Cytoplasm</location>
        <location evidence="1">Cytoskeleton</location>
        <location evidence="1">Cilium axoneme</location>
    </subcellularLocation>
</comment>
<organism evidence="13 14">
    <name type="scientific">Physocladia obscura</name>
    <dbReference type="NCBI Taxonomy" id="109957"/>
    <lineage>
        <taxon>Eukaryota</taxon>
        <taxon>Fungi</taxon>
        <taxon>Fungi incertae sedis</taxon>
        <taxon>Chytridiomycota</taxon>
        <taxon>Chytridiomycota incertae sedis</taxon>
        <taxon>Chytridiomycetes</taxon>
        <taxon>Chytridiales</taxon>
        <taxon>Chytriomycetaceae</taxon>
        <taxon>Physocladia</taxon>
    </lineage>
</organism>
<feature type="domain" description="POPLD" evidence="10">
    <location>
        <begin position="1268"/>
        <end position="1359"/>
    </location>
</feature>
<dbReference type="Pfam" id="PF08170">
    <property type="entry name" value="POPLD"/>
    <property type="match status" value="1"/>
</dbReference>
<keyword evidence="13" id="KW-0282">Flagellum</keyword>
<gene>
    <name evidence="13" type="primary">MAATS1</name>
    <name evidence="13" type="ORF">HK100_009003</name>
</gene>
<name>A0AAD5T5G1_9FUNG</name>
<evidence type="ECO:0000259" key="12">
    <source>
        <dbReference type="Pfam" id="PF22770"/>
    </source>
</evidence>
<evidence type="ECO:0000259" key="10">
    <source>
        <dbReference type="Pfam" id="PF08170"/>
    </source>
</evidence>
<feature type="compositionally biased region" description="Polar residues" evidence="8">
    <location>
        <begin position="742"/>
        <end position="758"/>
    </location>
</feature>
<dbReference type="Pfam" id="PF22770">
    <property type="entry name" value="POP1_C"/>
    <property type="match status" value="1"/>
</dbReference>
<comment type="similarity">
    <text evidence="5">Belongs to the CFAP91 family.</text>
</comment>
<evidence type="ECO:0000256" key="3">
    <source>
        <dbReference type="ARBA" id="ARBA00023212"/>
    </source>
</evidence>
<dbReference type="EMBL" id="JADGJH010000450">
    <property type="protein sequence ID" value="KAJ3128754.1"/>
    <property type="molecule type" value="Genomic_DNA"/>
</dbReference>
<feature type="region of interest" description="Disordered" evidence="8">
    <location>
        <begin position="1471"/>
        <end position="1494"/>
    </location>
</feature>
<sequence length="1578" mass="179940">MFSALRHFPPAQYQLRVHRGPDNLGIDRDACHGDPQVAGMNRYKYFRRPIIPYQPSLGGQVVYARKPVVPEPVEILVDRPATPATRTLGIQTVYRESEAQTDPYSPEYTLKPGQMPPELLALATLSYGMGLPAGMVELEMIERARIKRAWEAMLPQVVDKETFEKRLKMMEEMELQEWQEREEEIRRLQEARLEILTKVISKREKENEQINNERVERIWQRKLQEREAMLEKIESKRVKALRKLTEKRNKVGTKLERRDIIADYANYSSKVYAPKARDGIFLENNQSTLNLNIKGIHDYTGLVNLETAFQSKLMDRNITLPKAKGLKLNPTARKEMHLQEQLKLMEIKLKERKQTIKAEEKPLRFQVRNEKPPIRPPTPKIKEPLPQDEEFDVAAILLQKIIRGRISQNLMYQGKERRLQLINELRTRHTLKRALEARGIKAAIATVSLTAATRIIPAMAGTDENADILENIAERTKTQDDVKDETSQKYINSHEKSRSFGNRNEQVVMEDEREDLVTKFIEGEEWKITLDDIESPEWLEKLFESSIQAEYVGKTLDFLSKELVRLREERRIFAMVRLAERTRLMREANETQTRDVELTRRKEEDEVFRRVMRINQETVDSYLADIVSGGIENAARVQATEHVHEYAEKIATVVQQMEEKEKCRAKEFGEEENSRQIVADLILSFLVPEVEREHIQDQIKQDQRKYLLAAHRTVYSEVIAVEDRIVLESNSPSNEDDRDKNNSNQGTGSKDEPQFQNAKQRRAVPFYTLLTDAENQVRVIKVQEFVEARQFEIQAMESALKNASEFTGNMRVFQTLPRHMRRRAASYNVKRLPQRFRQRAIDQMSKDKLQAMKKSRRAKRRPGAIFEMFQKRSRDDQRWLDTHLWHAKRMHMVQKWGFMLANHPNDKGTRASYRATQHTATVHDASYTHCIQLTGPCHIISTAIASICDPTYPSVKGKRYISGARRRGVGFLHQAGAFPDGSVAPFEFFWVHVGGCGGLKTTTDVMMDGSVANSNDEYDDYDNGSVGGNGVLWIWVHPAAGTEALELIESAVKNFSATATLSLESLDSQLVSDVTSVVQVICLKSQLARFELTGPRAHAILHEVLRPDYDSPMNKAAHETWKTLEHLLTPASLPPGIIIGLSVLDPRLSFPPKMKPRTAKLPPQHIQDSLHKIMVTWPEGVANTDLHNPAVRAQFLRMNPTDKTINDLRVALPLLPPVGMLSTPATVTLPKSKGGPCVPVLLVQRNPALSNGAAKSSAGGNISEFVNGWDLILPAGMAAIKLWQSLVYAGAHAIGLQDRRRLCFENAVASMPEDYPETRAHAEWAEEERRRKTAEWERRPVDKRMNYDKIGVGDPFFSNFWRLVGSGNSGGGVRVLHGSRLIGALRDAIGTVASFDRLAETCKAVFVKNTKKLSGGHVMIEESFERFEETFVRCRFTLMGRGSPEEHGIVYRGTAEEISYWNAHIDSSNKIQRKSKQAKRNEEDDEFDWTRPPPAAAEDKFKEVLDKYPEQNQIIGYLSNGGFSMMQGQGTALGCCLVKGLHQVIVEARECGNEETAFVLVRGPKGRVCWPARFHFIE</sequence>
<feature type="domain" description="CFAP91" evidence="11">
    <location>
        <begin position="90"/>
        <end position="243"/>
    </location>
</feature>
<keyword evidence="7" id="KW-0175">Coiled coil</keyword>
<evidence type="ECO:0000313" key="14">
    <source>
        <dbReference type="Proteomes" id="UP001211907"/>
    </source>
</evidence>
<evidence type="ECO:0000256" key="7">
    <source>
        <dbReference type="SAM" id="Coils"/>
    </source>
</evidence>